<dbReference type="CDD" id="cd16922">
    <property type="entry name" value="HATPase_EvgS-ArcB-TorS-like"/>
    <property type="match status" value="1"/>
</dbReference>
<dbReference type="Gene3D" id="3.30.450.40">
    <property type="match status" value="1"/>
</dbReference>
<evidence type="ECO:0000256" key="6">
    <source>
        <dbReference type="ARBA" id="ARBA00023012"/>
    </source>
</evidence>
<dbReference type="InterPro" id="IPR050736">
    <property type="entry name" value="Sensor_HK_Regulatory"/>
</dbReference>
<evidence type="ECO:0000313" key="8">
    <source>
        <dbReference type="EMBL" id="AKQ02785.1"/>
    </source>
</evidence>
<dbReference type="SUPFAM" id="SSF55781">
    <property type="entry name" value="GAF domain-like"/>
    <property type="match status" value="1"/>
</dbReference>
<keyword evidence="4" id="KW-0808">Transferase</keyword>
<dbReference type="PROSITE" id="PS50109">
    <property type="entry name" value="HIS_KIN"/>
    <property type="match status" value="1"/>
</dbReference>
<dbReference type="InterPro" id="IPR003661">
    <property type="entry name" value="HisK_dim/P_dom"/>
</dbReference>
<dbReference type="SUPFAM" id="SSF55874">
    <property type="entry name" value="ATPase domain of HSP90 chaperone/DNA topoisomerase II/histidine kinase"/>
    <property type="match status" value="1"/>
</dbReference>
<comment type="catalytic activity">
    <reaction evidence="1">
        <text>ATP + protein L-histidine = ADP + protein N-phospho-L-histidine.</text>
        <dbReference type="EC" id="2.7.13.3"/>
    </reaction>
</comment>
<reference evidence="8" key="1">
    <citation type="journal article" date="2015" name="ISME J.">
        <title>Aquifer environment selects for microbial species cohorts in sediment and groundwater.</title>
        <authorList>
            <person name="Hug L.A."/>
            <person name="Thomas B.C."/>
            <person name="Brown C.T."/>
            <person name="Frischkorn K.R."/>
            <person name="Williams K.H."/>
            <person name="Tringe S.G."/>
            <person name="Banfield J.F."/>
        </authorList>
    </citation>
    <scope>NUCLEOTIDE SEQUENCE</scope>
</reference>
<proteinExistence type="predicted"/>
<dbReference type="PANTHER" id="PTHR43711">
    <property type="entry name" value="TWO-COMPONENT HISTIDINE KINASE"/>
    <property type="match status" value="1"/>
</dbReference>
<evidence type="ECO:0000256" key="3">
    <source>
        <dbReference type="ARBA" id="ARBA00022553"/>
    </source>
</evidence>
<keyword evidence="6" id="KW-0902">Two-component regulatory system</keyword>
<keyword evidence="5" id="KW-0418">Kinase</keyword>
<dbReference type="CDD" id="cd00082">
    <property type="entry name" value="HisKA"/>
    <property type="match status" value="1"/>
</dbReference>
<dbReference type="Gene3D" id="1.10.287.130">
    <property type="match status" value="1"/>
</dbReference>
<dbReference type="InterPro" id="IPR029016">
    <property type="entry name" value="GAF-like_dom_sf"/>
</dbReference>
<dbReference type="InterPro" id="IPR036890">
    <property type="entry name" value="HATPase_C_sf"/>
</dbReference>
<dbReference type="GO" id="GO:0000155">
    <property type="term" value="F:phosphorelay sensor kinase activity"/>
    <property type="evidence" value="ECO:0007669"/>
    <property type="project" value="InterPro"/>
</dbReference>
<evidence type="ECO:0000256" key="2">
    <source>
        <dbReference type="ARBA" id="ARBA00012438"/>
    </source>
</evidence>
<dbReference type="AlphaFoldDB" id="A0A0H4T7R0"/>
<evidence type="ECO:0000256" key="1">
    <source>
        <dbReference type="ARBA" id="ARBA00000085"/>
    </source>
</evidence>
<feature type="domain" description="Histidine kinase" evidence="7">
    <location>
        <begin position="224"/>
        <end position="441"/>
    </location>
</feature>
<accession>A0A0H4T7R0</accession>
<dbReference type="EMBL" id="KT007003">
    <property type="protein sequence ID" value="AKQ02785.1"/>
    <property type="molecule type" value="Genomic_DNA"/>
</dbReference>
<dbReference type="SMART" id="SM00388">
    <property type="entry name" value="HisKA"/>
    <property type="match status" value="1"/>
</dbReference>
<dbReference type="SMART" id="SM00065">
    <property type="entry name" value="GAF"/>
    <property type="match status" value="1"/>
</dbReference>
<evidence type="ECO:0000256" key="4">
    <source>
        <dbReference type="ARBA" id="ARBA00022679"/>
    </source>
</evidence>
<keyword evidence="3" id="KW-0597">Phosphoprotein</keyword>
<organism evidence="8">
    <name type="scientific">uncultured Gemmatimonadetes bacterium Rifle_16ft_4_minimus_37772</name>
    <dbReference type="NCBI Taxonomy" id="1665097"/>
    <lineage>
        <taxon>Bacteria</taxon>
        <taxon>Pseudomonadati</taxon>
        <taxon>Gemmatimonadota</taxon>
        <taxon>environmental samples</taxon>
    </lineage>
</organism>
<dbReference type="InterPro" id="IPR005467">
    <property type="entry name" value="His_kinase_dom"/>
</dbReference>
<evidence type="ECO:0000259" key="7">
    <source>
        <dbReference type="PROSITE" id="PS50109"/>
    </source>
</evidence>
<dbReference type="PANTHER" id="PTHR43711:SF31">
    <property type="entry name" value="HISTIDINE KINASE"/>
    <property type="match status" value="1"/>
</dbReference>
<dbReference type="Pfam" id="PF00512">
    <property type="entry name" value="HisKA"/>
    <property type="match status" value="1"/>
</dbReference>
<dbReference type="EC" id="2.7.13.3" evidence="2"/>
<dbReference type="SUPFAM" id="SSF47384">
    <property type="entry name" value="Homodimeric domain of signal transducing histidine kinase"/>
    <property type="match status" value="1"/>
</dbReference>
<evidence type="ECO:0000256" key="5">
    <source>
        <dbReference type="ARBA" id="ARBA00022777"/>
    </source>
</evidence>
<dbReference type="PRINTS" id="PR00344">
    <property type="entry name" value="BCTRLSENSOR"/>
</dbReference>
<dbReference type="Gene3D" id="3.30.565.10">
    <property type="entry name" value="Histidine kinase-like ATPase, C-terminal domain"/>
    <property type="match status" value="1"/>
</dbReference>
<dbReference type="InterPro" id="IPR004358">
    <property type="entry name" value="Sig_transdc_His_kin-like_C"/>
</dbReference>
<sequence length="448" mass="49352">MPRRRYATRLPSPAPVAEPSGERELVAVREIVHAFLRADRPDDVFQFALDRVSPVVGASFASVYLVDGASELMRLVAAHNWPERHRPWLGETRVRVGFGPSGEAASERRAIEIRDVFSDPDLEDWHDVARELGFRAIVALPLQTAHRVLGAVTFYFSDPGGFTAEKRGLLRIVADQMAATAEKAELIDELRRTNAALVEANAELERQYVAVVEARRVKDEFLANVSFELRSPLSGVMNYLAILEQQISGPLTAEQRQELAQARAASDRLLELIDALLEFTALKRGTLELFVEEFDPREPLREAMRAVKGLPAGVQLIAEEPVHELPNARSDRRKITRILVSLLSNAVKFTAEGEVRSSVSVAGGRLTYRVQDTGIGIDPVAQLLVFEEFRQVDEGATRRFGGSGLGLALSRGIARLLGGDIELVSAPGQGSTFTLHLPLEFTHPEATT</sequence>
<dbReference type="Pfam" id="PF02518">
    <property type="entry name" value="HATPase_c"/>
    <property type="match status" value="1"/>
</dbReference>
<dbReference type="SMART" id="SM00387">
    <property type="entry name" value="HATPase_c"/>
    <property type="match status" value="1"/>
</dbReference>
<name>A0A0H4T7R0_9BACT</name>
<dbReference type="Pfam" id="PF13185">
    <property type="entry name" value="GAF_2"/>
    <property type="match status" value="1"/>
</dbReference>
<protein>
    <recommendedName>
        <fullName evidence="2">histidine kinase</fullName>
        <ecNumber evidence="2">2.7.13.3</ecNumber>
    </recommendedName>
</protein>
<dbReference type="InterPro" id="IPR003594">
    <property type="entry name" value="HATPase_dom"/>
</dbReference>
<dbReference type="InterPro" id="IPR036097">
    <property type="entry name" value="HisK_dim/P_sf"/>
</dbReference>
<dbReference type="InterPro" id="IPR003018">
    <property type="entry name" value="GAF"/>
</dbReference>